<dbReference type="InterPro" id="IPR027417">
    <property type="entry name" value="P-loop_NTPase"/>
</dbReference>
<evidence type="ECO:0000259" key="2">
    <source>
        <dbReference type="Pfam" id="PF06744"/>
    </source>
</evidence>
<name>A0A120EXJ6_XANCT</name>
<evidence type="ECO:0000256" key="1">
    <source>
        <dbReference type="SAM" id="Phobius"/>
    </source>
</evidence>
<dbReference type="InterPro" id="IPR010623">
    <property type="entry name" value="IcmF_C"/>
</dbReference>
<dbReference type="Proteomes" id="UP000055854">
    <property type="component" value="Unassembled WGS sequence"/>
</dbReference>
<feature type="transmembrane region" description="Helical" evidence="1">
    <location>
        <begin position="46"/>
        <end position="64"/>
    </location>
</feature>
<dbReference type="InterPro" id="IPR025743">
    <property type="entry name" value="TssM1_N"/>
</dbReference>
<dbReference type="SUPFAM" id="SSF52540">
    <property type="entry name" value="P-loop containing nucleoside triphosphate hydrolases"/>
    <property type="match status" value="1"/>
</dbReference>
<dbReference type="InterPro" id="IPR017731">
    <property type="entry name" value="TssM1-like"/>
</dbReference>
<dbReference type="Gene3D" id="3.40.50.300">
    <property type="entry name" value="P-loop containing nucleotide triphosphate hydrolases"/>
    <property type="match status" value="1"/>
</dbReference>
<feature type="domain" description="IcmF-related" evidence="3">
    <location>
        <begin position="506"/>
        <end position="800"/>
    </location>
</feature>
<dbReference type="InterPro" id="IPR053156">
    <property type="entry name" value="T6SS_TssM-like"/>
</dbReference>
<dbReference type="PANTHER" id="PTHR36153:SF1">
    <property type="entry name" value="TYPE VI SECRETION SYSTEM COMPONENT TSSM1"/>
    <property type="match status" value="1"/>
</dbReference>
<dbReference type="Pfam" id="PF06761">
    <property type="entry name" value="IcmF-related"/>
    <property type="match status" value="1"/>
</dbReference>
<sequence>MPHLSDFTRLRGLSDAALLLALATLVWVGGPYLGLGQWQPLRSVPARLLAIALVVVGWAVWRWLRQWRAKLRQRRMADALADGGGDSQTRADEEQARLRGRFAEAMKLLRRRRREGHGLDVLPWYLLIGAPGSGKSTLLENSGQNFPLQQQFGSQPLAGVGGTRSCDWWFADRAVFLDSAGRWTTQESDATADAAAWQGFLGLLRRHRRQPLNGVIVAVSASDLLDPDDARRAQHARTLRRRLDELGERLRATVPVYLVLTKCDLIAGFTDFFADLDAPGRAQVWGLTLPAPRAAAGPDPTTLFPVELERLLERIDARVIDRLRDGRDPYRRATMLSFPQQLRLLQPALADFVQSAFGAHGYGAQPWLRGMYLTSGTQQGHAMDRVMSAVAGHFGLAMASLPPALDKPRTYFVARLLEEVIFAEAGLAGGHARGGRRWRVLQLAAWVGLSVSTLLLLSLLAGSYAHNAQLIADVRAVLQQYPADARREADTEQGYYVAALQRFDILVKARDTALPPGRAVPWSRRVGLYQGAALAQDVQRAYLRDLNALLLPALGEALRDGLDEAGNAPQRLYQLLKGYLMLGEPARRQVGQLASLAMQQWRGLFPQDPALRAALDTHLRALLSASAGARALPLDRAQVERTRASLRTAQLPALVYGGLSLAQAGRGAQAPRLDRRLGLLGDVFQRRSGVPLSEPLPALFTREAFQGQIDGGIDQAVRQFAADDWVLGSAPLDPLARSQLARGVLALYQRDYIAAWQGLMDDLQLRPVATTAQASAVAAKLGGPGSPLKALLSLLREHTTALGVQPAQGQETAADPSPRAEAEPIERHFEALNRLSDPASGGALDQALATLNQMSRSLLTAGVGGADQNDPALLIAAQQAGQLPPPLQGWVTALAGQSRALVADGAGDALRSRERQAAGQDCALFVRGRFPFVAQAAAEIPLRDFAELFAPGGRLDRFFQQSIADKADTGTRNWRWNEATPQVGADDVLQRAQLAARIQQMFFAGGAQPRVDFEVVLPAQSGVGRLLLEVDGQRVETQAGAAASQSMRWPGPQPGMARLSAWDIAGRPLPPVEYRGAWAWFRLLQAGALRPTGDMRYAAQYPSGQGEVRLELRPASLRHPFADTTLQQFRCP</sequence>
<protein>
    <submittedName>
        <fullName evidence="5">Type VI secretion protein</fullName>
    </submittedName>
</protein>
<dbReference type="NCBIfam" id="TIGR03348">
    <property type="entry name" value="VI_IcmF"/>
    <property type="match status" value="1"/>
</dbReference>
<dbReference type="EMBL" id="LNTA01000090">
    <property type="protein sequence ID" value="KWV14584.1"/>
    <property type="molecule type" value="Genomic_DNA"/>
</dbReference>
<feature type="transmembrane region" description="Helical" evidence="1">
    <location>
        <begin position="443"/>
        <end position="465"/>
    </location>
</feature>
<evidence type="ECO:0000313" key="6">
    <source>
        <dbReference type="Proteomes" id="UP000055854"/>
    </source>
</evidence>
<keyword evidence="1" id="KW-0472">Membrane</keyword>
<accession>A0A120EXJ6</accession>
<reference evidence="5 6" key="1">
    <citation type="submission" date="2015-11" db="EMBL/GenBank/DDBJ databases">
        <title>Long Read and Single Molecule DNA Sequencing Simplifies Genome Assembly and TAL Effector Gene Analysis of Xanthomonas translucens.</title>
        <authorList>
            <person name="Peng Z."/>
            <person name="Hu Y."/>
            <person name="Xie J."/>
            <person name="Potnis N."/>
            <person name="Akhunova A."/>
            <person name="Jones J."/>
            <person name="Liu Z."/>
            <person name="White F."/>
            <person name="Liu S."/>
        </authorList>
    </citation>
    <scope>NUCLEOTIDE SEQUENCE [LARGE SCALE GENOMIC DNA]</scope>
    <source>
        <strain evidence="5 6">B1</strain>
    </source>
</reference>
<feature type="domain" description="Type VI secretion system IcmF C-terminal" evidence="2">
    <location>
        <begin position="1018"/>
        <end position="1114"/>
    </location>
</feature>
<evidence type="ECO:0000259" key="4">
    <source>
        <dbReference type="Pfam" id="PF14331"/>
    </source>
</evidence>
<evidence type="ECO:0000313" key="5">
    <source>
        <dbReference type="EMBL" id="KWV14584.1"/>
    </source>
</evidence>
<dbReference type="RefSeq" id="WP_060748070.1">
    <property type="nucleotide sequence ID" value="NZ_LNTA01000090.1"/>
</dbReference>
<keyword evidence="1" id="KW-1133">Transmembrane helix</keyword>
<comment type="caution">
    <text evidence="5">The sequence shown here is derived from an EMBL/GenBank/DDBJ whole genome shotgun (WGS) entry which is preliminary data.</text>
</comment>
<proteinExistence type="predicted"/>
<gene>
    <name evidence="5" type="ORF">ATB53_13315</name>
</gene>
<keyword evidence="1" id="KW-0812">Transmembrane</keyword>
<organism evidence="5 6">
    <name type="scientific">Xanthomonas campestris pv. translucens</name>
    <dbReference type="NCBI Taxonomy" id="343"/>
    <lineage>
        <taxon>Bacteria</taxon>
        <taxon>Pseudomonadati</taxon>
        <taxon>Pseudomonadota</taxon>
        <taxon>Gammaproteobacteria</taxon>
        <taxon>Lysobacterales</taxon>
        <taxon>Lysobacteraceae</taxon>
        <taxon>Xanthomonas</taxon>
        <taxon>Xanthomonas translucens group</taxon>
    </lineage>
</organism>
<dbReference type="OrthoDB" id="9758229at2"/>
<dbReference type="AlphaFoldDB" id="A0A120EXJ6"/>
<dbReference type="InterPro" id="IPR009612">
    <property type="entry name" value="IcmF-rel"/>
</dbReference>
<evidence type="ECO:0000259" key="3">
    <source>
        <dbReference type="Pfam" id="PF06761"/>
    </source>
</evidence>
<dbReference type="Pfam" id="PF06744">
    <property type="entry name" value="IcmF_C"/>
    <property type="match status" value="1"/>
</dbReference>
<dbReference type="PANTHER" id="PTHR36153">
    <property type="entry name" value="INNER MEMBRANE PROTEIN-RELATED"/>
    <property type="match status" value="1"/>
</dbReference>
<dbReference type="Pfam" id="PF14331">
    <property type="entry name" value="IcmF-related_N"/>
    <property type="match status" value="1"/>
</dbReference>
<feature type="domain" description="Type VI secretion system component TssM1 N-terminal" evidence="4">
    <location>
        <begin position="191"/>
        <end position="448"/>
    </location>
</feature>